<evidence type="ECO:0000313" key="2">
    <source>
        <dbReference type="EMBL" id="PKR81895.1"/>
    </source>
</evidence>
<dbReference type="EMBL" id="PJNI01000001">
    <property type="protein sequence ID" value="PKR81895.1"/>
    <property type="molecule type" value="Genomic_DNA"/>
</dbReference>
<evidence type="ECO:0000256" key="1">
    <source>
        <dbReference type="SAM" id="Coils"/>
    </source>
</evidence>
<keyword evidence="1" id="KW-0175">Coiled coil</keyword>
<organism evidence="2 3">
    <name type="scientific">Brumimicrobium salinarum</name>
    <dbReference type="NCBI Taxonomy" id="2058658"/>
    <lineage>
        <taxon>Bacteria</taxon>
        <taxon>Pseudomonadati</taxon>
        <taxon>Bacteroidota</taxon>
        <taxon>Flavobacteriia</taxon>
        <taxon>Flavobacteriales</taxon>
        <taxon>Crocinitomicaceae</taxon>
        <taxon>Brumimicrobium</taxon>
    </lineage>
</organism>
<sequence length="801" mass="93733">MSNFLCAQVDLPENRQYEYSKDRVDYYFYLKSDTAQSISFGKIYGYEKCRAHVINNSADSILIHRVGSRNHPLYWFLDGMEPSRLVMPNDTIHLYAKWARRHGPFNRSITLQYRSGSNLNMQYFSVSTKGQFIDSLELSRQEEALERVQEEKAKRKREEHLKIQLEKEQSRQAIYKNGAEDSIPVKIRFYEDGTVRFKEYKRNGIIKEEFDQSGYLKKTWDDEGILTEYYPNGNRKYKSGKERFSTEVPYVSYYFQNGCLQKEVFLNASIIKEYDSLQCNQLLSKTIKDSTINNSRIIYYDNGEITRIKFFPQIGYSQYAEHTGTFQGYQLKDGFVNYYSSRKRLLFSSQIIDGKRDNVLTKNEKQGNQINLIDLEGRKTGLWITQKSNETEAIHIPSNLKESISDFRAVAWKNYIYDKGDTVNMVYLHDYGGIRGYFYLKDKEKRIQQGDEIGIFYHENGFLKSKSYELRNGLSASINYSEEIENQIIGGRKGNWSKLIFKNKQLAEIRSLYKVAQLDVLDVNTSIERPKDLQNGMSVVEKGNFKHFELYNGFIYYYDENENLTLTEKVVNGVIQYNPRINLTEKQLIKVALRNDLNFNGWVEKREIKSLTSIRLRLTEEEIESFNWSELAHFNNLKAVNCNDLMYRLSDYSNQDALKLAVLNKSGAKINYSRQRYPWDEPRVPEYEQEFPELTPVPKVIEFPDVEAKFPGGKEAMEEWIAENIVESRIEEGGKPHKMYVRFTVQKDGSLTDIRILKGVNAEIDKEVKRSIRSMPKWEHALSQGEVCVSKKIIAIVFVLK</sequence>
<gene>
    <name evidence="2" type="ORF">CW751_00740</name>
</gene>
<feature type="coiled-coil region" evidence="1">
    <location>
        <begin position="138"/>
        <end position="168"/>
    </location>
</feature>
<name>A0A2I0R5P9_9FLAO</name>
<dbReference type="Proteomes" id="UP000236654">
    <property type="component" value="Unassembled WGS sequence"/>
</dbReference>
<reference evidence="2 3" key="1">
    <citation type="submission" date="2017-12" db="EMBL/GenBank/DDBJ databases">
        <title>The draft genome sequence of Brumimicrobium saltpan LHR20.</title>
        <authorList>
            <person name="Do Z.-J."/>
            <person name="Luo H.-R."/>
        </authorList>
    </citation>
    <scope>NUCLEOTIDE SEQUENCE [LARGE SCALE GENOMIC DNA]</scope>
    <source>
        <strain evidence="2 3">LHR20</strain>
    </source>
</reference>
<proteinExistence type="predicted"/>
<dbReference type="Gene3D" id="3.30.1150.10">
    <property type="match status" value="1"/>
</dbReference>
<dbReference type="SUPFAM" id="SSF74653">
    <property type="entry name" value="TolA/TonB C-terminal domain"/>
    <property type="match status" value="1"/>
</dbReference>
<comment type="caution">
    <text evidence="2">The sequence shown here is derived from an EMBL/GenBank/DDBJ whole genome shotgun (WGS) entry which is preliminary data.</text>
</comment>
<dbReference type="AlphaFoldDB" id="A0A2I0R5P9"/>
<protein>
    <recommendedName>
        <fullName evidence="4">TonB C-terminal domain-containing protein</fullName>
    </recommendedName>
</protein>
<evidence type="ECO:0000313" key="3">
    <source>
        <dbReference type="Proteomes" id="UP000236654"/>
    </source>
</evidence>
<evidence type="ECO:0008006" key="4">
    <source>
        <dbReference type="Google" id="ProtNLM"/>
    </source>
</evidence>
<keyword evidence="3" id="KW-1185">Reference proteome</keyword>
<accession>A0A2I0R5P9</accession>